<keyword evidence="3" id="KW-1185">Reference proteome</keyword>
<accession>A0A2V3DW48</accession>
<proteinExistence type="predicted"/>
<comment type="caution">
    <text evidence="2">The sequence shown here is derived from an EMBL/GenBank/DDBJ whole genome shotgun (WGS) entry which is preliminary data.</text>
</comment>
<protein>
    <submittedName>
        <fullName evidence="2">Translation elongation factor</fullName>
    </submittedName>
</protein>
<evidence type="ECO:0000259" key="1">
    <source>
        <dbReference type="Pfam" id="PF16571"/>
    </source>
</evidence>
<reference evidence="2 3" key="1">
    <citation type="submission" date="2018-05" db="EMBL/GenBank/DDBJ databases">
        <title>Genetic diversity of glacier-inhabiting Cryobacterium bacteria in China and description of Cryobacterium mengkeensis sp. nov. and Arthrobacter glacialis sp. nov.</title>
        <authorList>
            <person name="Liu Q."/>
            <person name="Xin Y.-H."/>
        </authorList>
    </citation>
    <scope>NUCLEOTIDE SEQUENCE [LARGE SCALE GENOMIC DNA]</scope>
    <source>
        <strain evidence="2 3">GP3</strain>
    </source>
</reference>
<sequence>MLALTETQIRASFMNASQRERNNLNLPENFESLQWDGQDFIGWRDRKYPALGYVIAWVDGTPRGILFRHVEGRIRSRAQCAWCEDVTLPNDVVYFTAKRPGAAGRNGNTLATLMCANFECSTNVRRAAPPAYLGFDVEAAKAERMAALQVHIEKFMHTMAPGLD</sequence>
<gene>
    <name evidence="2" type="ORF">CVS29_13485</name>
</gene>
<evidence type="ECO:0000313" key="3">
    <source>
        <dbReference type="Proteomes" id="UP000246303"/>
    </source>
</evidence>
<organism evidence="2 3">
    <name type="scientific">Arthrobacter psychrochitiniphilus</name>
    <dbReference type="NCBI Taxonomy" id="291045"/>
    <lineage>
        <taxon>Bacteria</taxon>
        <taxon>Bacillati</taxon>
        <taxon>Actinomycetota</taxon>
        <taxon>Actinomycetes</taxon>
        <taxon>Micrococcales</taxon>
        <taxon>Micrococcaceae</taxon>
        <taxon>Arthrobacter</taxon>
    </lineage>
</organism>
<dbReference type="Proteomes" id="UP000246303">
    <property type="component" value="Unassembled WGS sequence"/>
</dbReference>
<dbReference type="Pfam" id="PF16571">
    <property type="entry name" value="FBP_C"/>
    <property type="match status" value="1"/>
</dbReference>
<keyword evidence="2" id="KW-0648">Protein biosynthesis</keyword>
<name>A0A2V3DW48_9MICC</name>
<dbReference type="GO" id="GO:0003746">
    <property type="term" value="F:translation elongation factor activity"/>
    <property type="evidence" value="ECO:0007669"/>
    <property type="project" value="UniProtKB-KW"/>
</dbReference>
<dbReference type="RefSeq" id="WP_110106846.1">
    <property type="nucleotide sequence ID" value="NZ_JACBZZ010000001.1"/>
</dbReference>
<keyword evidence="2" id="KW-0251">Elongation factor</keyword>
<dbReference type="InterPro" id="IPR032330">
    <property type="entry name" value="EF-G-binding_C"/>
</dbReference>
<evidence type="ECO:0000313" key="2">
    <source>
        <dbReference type="EMBL" id="PXA64818.1"/>
    </source>
</evidence>
<dbReference type="OrthoDB" id="4171838at2"/>
<dbReference type="AlphaFoldDB" id="A0A2V3DW48"/>
<feature type="domain" description="Elongation factor G-binding protein C-terminal treble-clef zinc-finger" evidence="1">
    <location>
        <begin position="8"/>
        <end position="157"/>
    </location>
</feature>
<dbReference type="EMBL" id="QHLZ01000008">
    <property type="protein sequence ID" value="PXA64818.1"/>
    <property type="molecule type" value="Genomic_DNA"/>
</dbReference>